<dbReference type="AlphaFoldDB" id="A0A6H5G4U8"/>
<protein>
    <submittedName>
        <fullName evidence="2">Uncharacterized protein</fullName>
    </submittedName>
</protein>
<keyword evidence="3" id="KW-1185">Reference proteome</keyword>
<feature type="region of interest" description="Disordered" evidence="1">
    <location>
        <begin position="324"/>
        <end position="353"/>
    </location>
</feature>
<name>A0A6H5G4U8_9HEMI</name>
<organism evidence="2 3">
    <name type="scientific">Nesidiocoris tenuis</name>
    <dbReference type="NCBI Taxonomy" id="355587"/>
    <lineage>
        <taxon>Eukaryota</taxon>
        <taxon>Metazoa</taxon>
        <taxon>Ecdysozoa</taxon>
        <taxon>Arthropoda</taxon>
        <taxon>Hexapoda</taxon>
        <taxon>Insecta</taxon>
        <taxon>Pterygota</taxon>
        <taxon>Neoptera</taxon>
        <taxon>Paraneoptera</taxon>
        <taxon>Hemiptera</taxon>
        <taxon>Heteroptera</taxon>
        <taxon>Panheteroptera</taxon>
        <taxon>Cimicomorpha</taxon>
        <taxon>Miridae</taxon>
        <taxon>Dicyphina</taxon>
        <taxon>Nesidiocoris</taxon>
    </lineage>
</organism>
<dbReference type="Proteomes" id="UP000479000">
    <property type="component" value="Unassembled WGS sequence"/>
</dbReference>
<accession>A0A6H5G4U8</accession>
<evidence type="ECO:0000256" key="1">
    <source>
        <dbReference type="SAM" id="MobiDB-lite"/>
    </source>
</evidence>
<dbReference type="EMBL" id="CADCXU010005932">
    <property type="protein sequence ID" value="CAA9997770.1"/>
    <property type="molecule type" value="Genomic_DNA"/>
</dbReference>
<reference evidence="2 3" key="1">
    <citation type="submission" date="2020-02" db="EMBL/GenBank/DDBJ databases">
        <authorList>
            <person name="Ferguson B K."/>
        </authorList>
    </citation>
    <scope>NUCLEOTIDE SEQUENCE [LARGE SCALE GENOMIC DNA]</scope>
</reference>
<feature type="region of interest" description="Disordered" evidence="1">
    <location>
        <begin position="284"/>
        <end position="311"/>
    </location>
</feature>
<evidence type="ECO:0000313" key="2">
    <source>
        <dbReference type="EMBL" id="CAA9997770.1"/>
    </source>
</evidence>
<evidence type="ECO:0000313" key="3">
    <source>
        <dbReference type="Proteomes" id="UP000479000"/>
    </source>
</evidence>
<proteinExistence type="predicted"/>
<sequence length="384" mass="43348">MKSIVSQGNSDTNAIDISFGTTKTPSLDTIRYNQWKATVRRHGKDLSMESSAVPLPSYIVGVGSVADWPMRSPLLFTGDVTLVCPWAGEENGLTSRRRSFNQYRTSLTTQTLCISLETKFEREKPQFFLIYPGSRAFCFIIIMKLWALSLSQEARASMKARPHRNWSHHKRIFLRQLGQTPQEGATPWRSEASKAQTSPVADSACIPPGATDVSDTIRGAWRIIWVYPSFITEDQQFHVRAMAVLIPSPTAYNPFKPRMVYDSQLPRITRDKLERVVRVTAIPPGAFSDRPHKETRPEDPGGERPRLLPSRAPRIPQRYRSFGGATIIPSRRGGGEGRTGSLQTARPRGSRESQNVFAVRHRQPQMVIRIRRGTAMSEEWCLAR</sequence>
<gene>
    <name evidence="2" type="ORF">NTEN_LOCUS4064</name>
</gene>
<feature type="compositionally biased region" description="Basic and acidic residues" evidence="1">
    <location>
        <begin position="289"/>
        <end position="306"/>
    </location>
</feature>